<dbReference type="Pfam" id="PF19834">
    <property type="entry name" value="DUF6314"/>
    <property type="match status" value="1"/>
</dbReference>
<name>A0A5S3PSK8_9RHOB</name>
<proteinExistence type="predicted"/>
<dbReference type="EMBL" id="VANS01000001">
    <property type="protein sequence ID" value="TMM55575.1"/>
    <property type="molecule type" value="Genomic_DNA"/>
</dbReference>
<comment type="caution">
    <text evidence="2">The sequence shown here is derived from an EMBL/GenBank/DDBJ whole genome shotgun (WGS) entry which is preliminary data.</text>
</comment>
<feature type="domain" description="DUF6314" evidence="1">
    <location>
        <begin position="4"/>
        <end position="126"/>
    </location>
</feature>
<evidence type="ECO:0000313" key="2">
    <source>
        <dbReference type="EMBL" id="TMM55575.1"/>
    </source>
</evidence>
<protein>
    <submittedName>
        <fullName evidence="2">Trigger factor</fullName>
    </submittedName>
</protein>
<accession>A0A5S3PSK8</accession>
<dbReference type="Proteomes" id="UP000309550">
    <property type="component" value="Unassembled WGS sequence"/>
</dbReference>
<evidence type="ECO:0000259" key="1">
    <source>
        <dbReference type="Pfam" id="PF19834"/>
    </source>
</evidence>
<dbReference type="AlphaFoldDB" id="A0A5S3PSK8"/>
<keyword evidence="3" id="KW-1185">Reference proteome</keyword>
<dbReference type="OrthoDB" id="7351979at2"/>
<organism evidence="2 3">
    <name type="scientific">Sulfitobacter sabulilitoris</name>
    <dbReference type="NCBI Taxonomy" id="2562655"/>
    <lineage>
        <taxon>Bacteria</taxon>
        <taxon>Pseudomonadati</taxon>
        <taxon>Pseudomonadota</taxon>
        <taxon>Alphaproteobacteria</taxon>
        <taxon>Rhodobacterales</taxon>
        <taxon>Roseobacteraceae</taxon>
        <taxon>Sulfitobacter</taxon>
    </lineage>
</organism>
<gene>
    <name evidence="2" type="ORF">FDT80_01370</name>
</gene>
<reference evidence="2 3" key="1">
    <citation type="submission" date="2019-05" db="EMBL/GenBank/DDBJ databases">
        <title>Sulfitobacter sabulilitoris sp. nov., isolated from a marine sand.</title>
        <authorList>
            <person name="Yoon J.-H."/>
        </authorList>
    </citation>
    <scope>NUCLEOTIDE SEQUENCE [LARGE SCALE GENOMIC DNA]</scope>
    <source>
        <strain evidence="2 3">HSMS-29</strain>
    </source>
</reference>
<sequence length="128" mass="15065">MADFEGRWRIERRITQHDGPPARFDGQAVWSPEGDALRYVERGELRIEGQRAMQAERRYLWRADLSVWFEDGQFFHLVPPGGGDAAHWCAPDAYDVSYDFALWPRFRVVWRVRGPRKDYTMTSTYAPL</sequence>
<evidence type="ECO:0000313" key="3">
    <source>
        <dbReference type="Proteomes" id="UP000309550"/>
    </source>
</evidence>
<dbReference type="InterPro" id="IPR045632">
    <property type="entry name" value="DUF6314"/>
</dbReference>